<dbReference type="OrthoDB" id="714404at2"/>
<accession>A0A2S9IVI1</accession>
<comment type="caution">
    <text evidence="9">The sequence shown here is derived from an EMBL/GenBank/DDBJ whole genome shotgun (WGS) entry which is preliminary data.</text>
</comment>
<dbReference type="Gene3D" id="2.170.130.10">
    <property type="entry name" value="TonB-dependent receptor, plug domain"/>
    <property type="match status" value="1"/>
</dbReference>
<keyword evidence="4 7" id="KW-0812">Transmembrane</keyword>
<evidence type="ECO:0000313" key="10">
    <source>
        <dbReference type="Proteomes" id="UP000239711"/>
    </source>
</evidence>
<comment type="subcellular location">
    <subcellularLocation>
        <location evidence="1 7">Cell outer membrane</location>
        <topology evidence="1 7">Multi-pass membrane protein</topology>
    </subcellularLocation>
</comment>
<evidence type="ECO:0000313" key="9">
    <source>
        <dbReference type="EMBL" id="PRD44527.1"/>
    </source>
</evidence>
<evidence type="ECO:0000259" key="8">
    <source>
        <dbReference type="Pfam" id="PF07715"/>
    </source>
</evidence>
<keyword evidence="2 7" id="KW-0813">Transport</keyword>
<evidence type="ECO:0000256" key="6">
    <source>
        <dbReference type="ARBA" id="ARBA00023237"/>
    </source>
</evidence>
<dbReference type="InterPro" id="IPR039426">
    <property type="entry name" value="TonB-dep_rcpt-like"/>
</dbReference>
<protein>
    <recommendedName>
        <fullName evidence="8">TonB-dependent receptor plug domain-containing protein</fullName>
    </recommendedName>
</protein>
<dbReference type="Gene3D" id="2.40.170.20">
    <property type="entry name" value="TonB-dependent receptor, beta-barrel domain"/>
    <property type="match status" value="1"/>
</dbReference>
<dbReference type="AlphaFoldDB" id="A0A2S9IVI1"/>
<evidence type="ECO:0000256" key="1">
    <source>
        <dbReference type="ARBA" id="ARBA00004571"/>
    </source>
</evidence>
<evidence type="ECO:0000256" key="5">
    <source>
        <dbReference type="ARBA" id="ARBA00023136"/>
    </source>
</evidence>
<reference evidence="9 10" key="1">
    <citation type="submission" date="2018-02" db="EMBL/GenBank/DDBJ databases">
        <title>The draft genome of Sphingobacterium sp. 5JN-11.</title>
        <authorList>
            <person name="Liu L."/>
            <person name="Li L."/>
            <person name="Liang L."/>
            <person name="Zhang X."/>
            <person name="Wang T."/>
        </authorList>
    </citation>
    <scope>NUCLEOTIDE SEQUENCE [LARGE SCALE GENOMIC DNA]</scope>
    <source>
        <strain evidence="9 10">5JN-11</strain>
    </source>
</reference>
<dbReference type="InterPro" id="IPR037066">
    <property type="entry name" value="Plug_dom_sf"/>
</dbReference>
<dbReference type="EMBL" id="PVBQ01000027">
    <property type="protein sequence ID" value="PRD44527.1"/>
    <property type="molecule type" value="Genomic_DNA"/>
</dbReference>
<dbReference type="NCBIfam" id="TIGR04056">
    <property type="entry name" value="OMP_RagA_SusC"/>
    <property type="match status" value="1"/>
</dbReference>
<evidence type="ECO:0000256" key="2">
    <source>
        <dbReference type="ARBA" id="ARBA00022448"/>
    </source>
</evidence>
<keyword evidence="6 7" id="KW-0998">Cell outer membrane</keyword>
<evidence type="ECO:0000256" key="4">
    <source>
        <dbReference type="ARBA" id="ARBA00022692"/>
    </source>
</evidence>
<proteinExistence type="inferred from homology"/>
<dbReference type="Pfam" id="PF07715">
    <property type="entry name" value="Plug"/>
    <property type="match status" value="1"/>
</dbReference>
<dbReference type="PROSITE" id="PS52016">
    <property type="entry name" value="TONB_DEPENDENT_REC_3"/>
    <property type="match status" value="1"/>
</dbReference>
<dbReference type="InterPro" id="IPR023996">
    <property type="entry name" value="TonB-dep_OMP_SusC/RagA"/>
</dbReference>
<comment type="similarity">
    <text evidence="7">Belongs to the TonB-dependent receptor family.</text>
</comment>
<gene>
    <name evidence="9" type="ORF">C5745_19305</name>
</gene>
<evidence type="ECO:0000256" key="7">
    <source>
        <dbReference type="PROSITE-ProRule" id="PRU01360"/>
    </source>
</evidence>
<dbReference type="InterPro" id="IPR012910">
    <property type="entry name" value="Plug_dom"/>
</dbReference>
<organism evidence="9 10">
    <name type="scientific">Sphingobacterium haloxyli</name>
    <dbReference type="NCBI Taxonomy" id="2100533"/>
    <lineage>
        <taxon>Bacteria</taxon>
        <taxon>Pseudomonadati</taxon>
        <taxon>Bacteroidota</taxon>
        <taxon>Sphingobacteriia</taxon>
        <taxon>Sphingobacteriales</taxon>
        <taxon>Sphingobacteriaceae</taxon>
        <taxon>Sphingobacterium</taxon>
    </lineage>
</organism>
<feature type="domain" description="TonB-dependent receptor plug" evidence="8">
    <location>
        <begin position="114"/>
        <end position="226"/>
    </location>
</feature>
<keyword evidence="5 7" id="KW-0472">Membrane</keyword>
<dbReference type="InterPro" id="IPR036942">
    <property type="entry name" value="Beta-barrel_TonB_sf"/>
</dbReference>
<name>A0A2S9IVI1_9SPHI</name>
<sequence>MKVITVSILCILHLVGYAQQRKFTVIEDGSRIPLAGVVAKGERDEILAVSGKDGELSFPKSLKNNTLQFSLIGYVTRNVDLDELKVGDTVALYRDVQALEEVVVINTGYQELSKERATGSFEFIDNELFNRRTGADVLSRLENTVPGILFDRRGQTADQLSASENNIIVRGVGTLSDDIKSPLIVLDNFPYGGNIEDINPNDIESVTVLRDAAAASIWGARAGNGVIVLTSKKGRKARSMRVDVNSNLRLNGKPDLFEYERMSVKEYIDMERELFEKGFYNNTLSNRTRFPAVTPVIELLDLNKRDLLSQEDLEEKLSSFATNDFRKDYERYFYRTAKNYQNHVSLRGGSEKHQYLFSAGADNNESVLLGNNTDRYTIRTNNNYQLLPSLKMEVMSVYTQTKTTSNSPGDYTVLNYDVGKQMYPYAVLHNDDGTMASLVKTYRSSYIDTAGSGQLLDWTYNPLRELNSADNINEGNAININVGINYTLTRDLQFDLRYQYENIRNTTSDIRSEEMFYTRDLINQYSFLNDGIVGYNLPRGSIIDKSNIHTRSHALRLQANYNKIFAHGGELHLLAGNEIRDDRSNGNVFRYLGVDKNTLGYSSVDNLTMFTKWDRLGRGRIPTYGNLTGTNNRFVSFYGNGSYTFKNKYTVSGSTRHDASNLFGASANNKWKPLWSLGGKWNLTAESFMDFSWLEDLSLRITHGVSGNTNNTISAVPILSIQNASGSIINRPQAVIQTPGNEHLSWESIYMTNIGIDYRLFNSRFSGTIEGYSKVSKDLITGMEVDPTTGMVAILANSGEMRGMGVDLSFTGRISQRVVSWESTFLLSYNDFKISHLNYDFSTTRGLNTALGNGSRITLNNGQNNPYGIYSFYWRGLDNEGNPVGLSDGVETTDYRSIINNTMIGDLAYHGSALPRYFGAWRNTIGWKNLAISFNISFKMGYYFKKAGLSYTSLYQNGIGSPDYGRRWQKEGDEAHTDIPSAVYPADSRRDQFFLASPANVLKADNIRFDDITLNYTFDKSALKSLPFENIKIFAHLNRLGVLWKATSRDLDPDFNVGNAFYPPARQITFGVNLSL</sequence>
<evidence type="ECO:0000256" key="3">
    <source>
        <dbReference type="ARBA" id="ARBA00022452"/>
    </source>
</evidence>
<dbReference type="RefSeq" id="WP_105718657.1">
    <property type="nucleotide sequence ID" value="NZ_PVBQ01000027.1"/>
</dbReference>
<dbReference type="SUPFAM" id="SSF56935">
    <property type="entry name" value="Porins"/>
    <property type="match status" value="1"/>
</dbReference>
<keyword evidence="10" id="KW-1185">Reference proteome</keyword>
<dbReference type="Proteomes" id="UP000239711">
    <property type="component" value="Unassembled WGS sequence"/>
</dbReference>
<dbReference type="GO" id="GO:0009279">
    <property type="term" value="C:cell outer membrane"/>
    <property type="evidence" value="ECO:0007669"/>
    <property type="project" value="UniProtKB-SubCell"/>
</dbReference>
<keyword evidence="3 7" id="KW-1134">Transmembrane beta strand</keyword>